<keyword evidence="6 9" id="KW-0378">Hydrolase</keyword>
<comment type="catalytic activity">
    <reaction evidence="1">
        <text>Hydrolysis of terminal non-reducing alpha-L-arabinofuranoside residues in alpha-L-arabinosides.</text>
        <dbReference type="EC" id="3.2.1.55"/>
    </reaction>
</comment>
<protein>
    <recommendedName>
        <fullName evidence="3">non-reducing end alpha-L-arabinofuranosidase</fullName>
        <ecNumber evidence="3">3.2.1.55</ecNumber>
    </recommendedName>
</protein>
<dbReference type="GO" id="GO:0046556">
    <property type="term" value="F:alpha-L-arabinofuranosidase activity"/>
    <property type="evidence" value="ECO:0007669"/>
    <property type="project" value="UniProtKB-EC"/>
</dbReference>
<evidence type="ECO:0000256" key="2">
    <source>
        <dbReference type="ARBA" id="ARBA00004613"/>
    </source>
</evidence>
<dbReference type="Proteomes" id="UP000240009">
    <property type="component" value="Unassembled WGS sequence"/>
</dbReference>
<dbReference type="GO" id="GO:0005576">
    <property type="term" value="C:extracellular region"/>
    <property type="evidence" value="ECO:0007669"/>
    <property type="project" value="UniProtKB-SubCell"/>
</dbReference>
<reference evidence="9 10" key="1">
    <citation type="submission" date="2018-02" db="EMBL/GenBank/DDBJ databases">
        <title>Comparative genomes isolates from brazilian mangrove.</title>
        <authorList>
            <person name="Araujo J.E."/>
            <person name="Taketani R.G."/>
            <person name="Silva M.C.P."/>
            <person name="Loureco M.V."/>
            <person name="Andreote F.D."/>
        </authorList>
    </citation>
    <scope>NUCLEOTIDE SEQUENCE [LARGE SCALE GENOMIC DNA]</scope>
    <source>
        <strain evidence="9 10">HEX-2 MGV</strain>
    </source>
</reference>
<evidence type="ECO:0000256" key="4">
    <source>
        <dbReference type="ARBA" id="ARBA00022525"/>
    </source>
</evidence>
<dbReference type="PANTHER" id="PTHR40631:SF2">
    <property type="entry name" value="ALPHA-L-ARABINOFURANOSIDASE"/>
    <property type="match status" value="1"/>
</dbReference>
<sequence>MNRLLSLILLLLMGATTNAQETFKLPKRWTYSAPLIAPEVRENAPSHAQKDPTVVYFDGKWHVFMTAKLEGRSVIEYCSFADWNDADKSARTILPVCESDYYCAPQVFYFTPHKKWYLIYQVGMPGQKKMMVAYSTTEDIADPNSWTKAAPIWDGGPNDPRPQGGLDFWIICDDTHAYLFYTTLNGKMWRSQAPIEQFPHGFEHCEVALEDKIFEASHTYRVQGQNKYLTLIEENGRRYFKAYVADRLDGKWTPLAATASNPFAAYSNIKPAEGVEPWTDNVSHGELIRAGHDQTLTIDPADMRFIFQGTWDKDKQGKAYGKFLWRIGMLTPIWEQAGPK</sequence>
<evidence type="ECO:0000256" key="8">
    <source>
        <dbReference type="SAM" id="SignalP"/>
    </source>
</evidence>
<dbReference type="Pfam" id="PF03664">
    <property type="entry name" value="Glyco_hydro_62"/>
    <property type="match status" value="1"/>
</dbReference>
<evidence type="ECO:0000256" key="5">
    <source>
        <dbReference type="ARBA" id="ARBA00022729"/>
    </source>
</evidence>
<dbReference type="Gene3D" id="2.115.10.20">
    <property type="entry name" value="Glycosyl hydrolase domain, family 43"/>
    <property type="match status" value="1"/>
</dbReference>
<evidence type="ECO:0000256" key="1">
    <source>
        <dbReference type="ARBA" id="ARBA00001462"/>
    </source>
</evidence>
<proteinExistence type="predicted"/>
<dbReference type="SUPFAM" id="SSF75005">
    <property type="entry name" value="Arabinanase/levansucrase/invertase"/>
    <property type="match status" value="1"/>
</dbReference>
<dbReference type="InterPro" id="IPR005193">
    <property type="entry name" value="GH62_arabinosidase"/>
</dbReference>
<evidence type="ECO:0000256" key="6">
    <source>
        <dbReference type="ARBA" id="ARBA00022801"/>
    </source>
</evidence>
<dbReference type="GO" id="GO:0046373">
    <property type="term" value="P:L-arabinose metabolic process"/>
    <property type="evidence" value="ECO:0007669"/>
    <property type="project" value="InterPro"/>
</dbReference>
<gene>
    <name evidence="9" type="ORF">C5Y96_11580</name>
</gene>
<evidence type="ECO:0000256" key="3">
    <source>
        <dbReference type="ARBA" id="ARBA00012670"/>
    </source>
</evidence>
<evidence type="ECO:0000256" key="7">
    <source>
        <dbReference type="ARBA" id="ARBA00023295"/>
    </source>
</evidence>
<dbReference type="AlphaFoldDB" id="A0A2S8FMP1"/>
<feature type="signal peptide" evidence="8">
    <location>
        <begin position="1"/>
        <end position="19"/>
    </location>
</feature>
<keyword evidence="5 8" id="KW-0732">Signal</keyword>
<accession>A0A2S8FMP1</accession>
<comment type="subcellular location">
    <subcellularLocation>
        <location evidence="2">Secreted</location>
    </subcellularLocation>
</comment>
<keyword evidence="7" id="KW-0326">Glycosidase</keyword>
<keyword evidence="4" id="KW-0964">Secreted</keyword>
<dbReference type="OrthoDB" id="9795554at2"/>
<evidence type="ECO:0000313" key="9">
    <source>
        <dbReference type="EMBL" id="PQO33472.1"/>
    </source>
</evidence>
<dbReference type="RefSeq" id="WP_105353259.1">
    <property type="nucleotide sequence ID" value="NZ_PUIA01000035.1"/>
</dbReference>
<dbReference type="EC" id="3.2.1.55" evidence="3"/>
<dbReference type="EMBL" id="PUIA01000035">
    <property type="protein sequence ID" value="PQO33472.1"/>
    <property type="molecule type" value="Genomic_DNA"/>
</dbReference>
<evidence type="ECO:0000313" key="10">
    <source>
        <dbReference type="Proteomes" id="UP000240009"/>
    </source>
</evidence>
<comment type="caution">
    <text evidence="9">The sequence shown here is derived from an EMBL/GenBank/DDBJ whole genome shotgun (WGS) entry which is preliminary data.</text>
</comment>
<name>A0A2S8FMP1_9BACT</name>
<dbReference type="InterPro" id="IPR023296">
    <property type="entry name" value="Glyco_hydro_beta-prop_sf"/>
</dbReference>
<dbReference type="PANTHER" id="PTHR40631">
    <property type="entry name" value="ALPHA-L-ARABINOFURANOSIDASE AXHA-2-RELATED"/>
    <property type="match status" value="1"/>
</dbReference>
<organism evidence="9 10">
    <name type="scientific">Blastopirellula marina</name>
    <dbReference type="NCBI Taxonomy" id="124"/>
    <lineage>
        <taxon>Bacteria</taxon>
        <taxon>Pseudomonadati</taxon>
        <taxon>Planctomycetota</taxon>
        <taxon>Planctomycetia</taxon>
        <taxon>Pirellulales</taxon>
        <taxon>Pirellulaceae</taxon>
        <taxon>Blastopirellula</taxon>
    </lineage>
</organism>
<feature type="chain" id="PRO_5015503711" description="non-reducing end alpha-L-arabinofuranosidase" evidence="8">
    <location>
        <begin position="20"/>
        <end position="340"/>
    </location>
</feature>